<dbReference type="EMBL" id="JACETM010000008">
    <property type="protein sequence ID" value="MBA4723862.1"/>
    <property type="molecule type" value="Genomic_DNA"/>
</dbReference>
<keyword evidence="1" id="KW-0175">Coiled coil</keyword>
<protein>
    <submittedName>
        <fullName evidence="2">DUF349 domain-containing protein</fullName>
    </submittedName>
</protein>
<dbReference type="AlphaFoldDB" id="A0A838YMS5"/>
<reference evidence="2 3" key="1">
    <citation type="submission" date="2020-06" db="EMBL/GenBank/DDBJ databases">
        <title>Dysbiosis in marine aquaculture revealed through microbiome analysis: reverse ecology for environmental sustainability.</title>
        <authorList>
            <person name="Haro-Moreno J.M."/>
            <person name="Coutinho F.H."/>
            <person name="Zaragoza-Solas A."/>
            <person name="Picazo A."/>
            <person name="Almagro-Moreno S."/>
            <person name="Lopez-Perez M."/>
        </authorList>
    </citation>
    <scope>NUCLEOTIDE SEQUENCE [LARGE SCALE GENOMIC DNA]</scope>
    <source>
        <strain evidence="2">MCMED-G42</strain>
    </source>
</reference>
<accession>A0A838YMS5</accession>
<gene>
    <name evidence="2" type="ORF">H2021_01470</name>
</gene>
<name>A0A838YMS5_9GAMM</name>
<evidence type="ECO:0000256" key="1">
    <source>
        <dbReference type="SAM" id="Coils"/>
    </source>
</evidence>
<comment type="caution">
    <text evidence="2">The sequence shown here is derived from an EMBL/GenBank/DDBJ whole genome shotgun (WGS) entry which is preliminary data.</text>
</comment>
<dbReference type="InterPro" id="IPR007139">
    <property type="entry name" value="DUF349"/>
</dbReference>
<sequence>METKQDLFKQLETIEILFSEGSIKKAQKNLRDTLSILKKEKKVPNKLRHKVNFVVAQSRYFDDMSSFAANPKREALIKEISTLVESNHENPKSQANAIHDIQKKWQQLDTSSRPASKDQWLKFNELTNKAWEPCKEFFDELNKVKEQNAQKRYQIINEINSYVENNSTKWPDAKTLIFYLRDKFNEWQEHAPVLDKDLKKLRNDFFNAKKPINDQIKKQEKAVIKIKEDLIAKVNLINDEDNDVCIKKFNDLKNDWKKSGSAGRKIDNKLWDKFNKSADRFFTAKKEVIDEEIKMANDLLKKLKKNEISVVDVENNIKELTNISKSKELNALRNEIKAQNNALKLEKKKNKLDGYKALFDAYANKELEDEMLPGQIVSKIKDLNVKKSDSEQVTYSCIKLEIMAGIESLKKDAETRNKIQLEMLTQKFNTSSTNLNTLDSLLIHFFSHLSNKPSAAEKTLWKRISASIENLI</sequence>
<dbReference type="Pfam" id="PF03993">
    <property type="entry name" value="DUF349"/>
    <property type="match status" value="2"/>
</dbReference>
<evidence type="ECO:0000313" key="2">
    <source>
        <dbReference type="EMBL" id="MBA4723862.1"/>
    </source>
</evidence>
<proteinExistence type="predicted"/>
<evidence type="ECO:0000313" key="3">
    <source>
        <dbReference type="Proteomes" id="UP000585327"/>
    </source>
</evidence>
<dbReference type="Proteomes" id="UP000585327">
    <property type="component" value="Unassembled WGS sequence"/>
</dbReference>
<organism evidence="2 3">
    <name type="scientific">SAR86 cluster bacterium</name>
    <dbReference type="NCBI Taxonomy" id="2030880"/>
    <lineage>
        <taxon>Bacteria</taxon>
        <taxon>Pseudomonadati</taxon>
        <taxon>Pseudomonadota</taxon>
        <taxon>Gammaproteobacteria</taxon>
        <taxon>SAR86 cluster</taxon>
    </lineage>
</organism>
<feature type="coiled-coil region" evidence="1">
    <location>
        <begin position="286"/>
        <end position="365"/>
    </location>
</feature>